<feature type="domain" description="UBR-type" evidence="16">
    <location>
        <begin position="1886"/>
        <end position="1958"/>
    </location>
</feature>
<keyword evidence="5" id="KW-0479">Metal-binding</keyword>
<dbReference type="SUPFAM" id="SSF81383">
    <property type="entry name" value="F-box domain"/>
    <property type="match status" value="1"/>
</dbReference>
<dbReference type="SUPFAM" id="SSF90257">
    <property type="entry name" value="Myosin rod fragments"/>
    <property type="match status" value="2"/>
</dbReference>
<dbReference type="InterPro" id="IPR035984">
    <property type="entry name" value="Acyl-CoA-binding_sf"/>
</dbReference>
<evidence type="ECO:0000256" key="3">
    <source>
        <dbReference type="ARBA" id="ARBA00004906"/>
    </source>
</evidence>
<dbReference type="InterPro" id="IPR047504">
    <property type="entry name" value="FBXO11_UBR-box"/>
</dbReference>
<dbReference type="SUPFAM" id="SSF51126">
    <property type="entry name" value="Pectin lyase-like"/>
    <property type="match status" value="3"/>
</dbReference>
<feature type="region of interest" description="Disordered" evidence="14">
    <location>
        <begin position="474"/>
        <end position="494"/>
    </location>
</feature>
<dbReference type="EMBL" id="JBICCN010000254">
    <property type="protein sequence ID" value="KAL3083103.1"/>
    <property type="molecule type" value="Genomic_DNA"/>
</dbReference>
<dbReference type="SMART" id="SM00396">
    <property type="entry name" value="ZnF_UBR1"/>
    <property type="match status" value="1"/>
</dbReference>
<dbReference type="SUPFAM" id="SSF47027">
    <property type="entry name" value="Acyl-CoA binding protein"/>
    <property type="match status" value="1"/>
</dbReference>
<feature type="region of interest" description="Disordered" evidence="14">
    <location>
        <begin position="397"/>
        <end position="443"/>
    </location>
</feature>
<evidence type="ECO:0000256" key="9">
    <source>
        <dbReference type="ARBA" id="ARBA00022833"/>
    </source>
</evidence>
<feature type="region of interest" description="Disordered" evidence="14">
    <location>
        <begin position="1137"/>
        <end position="1181"/>
    </location>
</feature>
<keyword evidence="9" id="KW-0862">Zinc</keyword>
<evidence type="ECO:0000256" key="2">
    <source>
        <dbReference type="ARBA" id="ARBA00004657"/>
    </source>
</evidence>
<dbReference type="Pfam" id="PF01576">
    <property type="entry name" value="Myosin_tail_1"/>
    <property type="match status" value="1"/>
</dbReference>
<feature type="compositionally biased region" description="Basic and acidic residues" evidence="14">
    <location>
        <begin position="642"/>
        <end position="652"/>
    </location>
</feature>
<dbReference type="Gene3D" id="1.20.5.340">
    <property type="match status" value="2"/>
</dbReference>
<dbReference type="InterPro" id="IPR036598">
    <property type="entry name" value="GOLD_dom_sf"/>
</dbReference>
<evidence type="ECO:0008006" key="20">
    <source>
        <dbReference type="Google" id="ProtNLM"/>
    </source>
</evidence>
<dbReference type="SMART" id="SM00710">
    <property type="entry name" value="PbH1"/>
    <property type="match status" value="17"/>
</dbReference>
<feature type="compositionally biased region" description="Gly residues" evidence="14">
    <location>
        <begin position="412"/>
        <end position="421"/>
    </location>
</feature>
<dbReference type="GO" id="GO:0030016">
    <property type="term" value="C:myofibril"/>
    <property type="evidence" value="ECO:0007669"/>
    <property type="project" value="UniProtKB-SubCell"/>
</dbReference>
<keyword evidence="10 13" id="KW-0175">Coiled coil</keyword>
<feature type="region of interest" description="Disordered" evidence="14">
    <location>
        <begin position="640"/>
        <end position="663"/>
    </location>
</feature>
<dbReference type="FunFam" id="1.20.5.340:FF:000036">
    <property type="entry name" value="Myosin heavy chain"/>
    <property type="match status" value="1"/>
</dbReference>
<dbReference type="InterPro" id="IPR003126">
    <property type="entry name" value="Znf_UBR"/>
</dbReference>
<dbReference type="GO" id="GO:0008270">
    <property type="term" value="F:zinc ion binding"/>
    <property type="evidence" value="ECO:0007669"/>
    <property type="project" value="UniProtKB-KW"/>
</dbReference>
<feature type="region of interest" description="Disordered" evidence="14">
    <location>
        <begin position="240"/>
        <end position="278"/>
    </location>
</feature>
<feature type="zinc finger region" description="UBR-type" evidence="12">
    <location>
        <begin position="1886"/>
        <end position="1958"/>
    </location>
</feature>
<feature type="region of interest" description="Disordered" evidence="14">
    <location>
        <begin position="128"/>
        <end position="149"/>
    </location>
</feature>
<dbReference type="InterPro" id="IPR012334">
    <property type="entry name" value="Pectin_lyas_fold"/>
</dbReference>
<evidence type="ECO:0000256" key="11">
    <source>
        <dbReference type="ARBA" id="ARBA00023242"/>
    </source>
</evidence>
<evidence type="ECO:0000256" key="5">
    <source>
        <dbReference type="ARBA" id="ARBA00022723"/>
    </source>
</evidence>
<organism evidence="18 19">
    <name type="scientific">Heterodera schachtii</name>
    <name type="common">Sugarbeet cyst nematode worm</name>
    <name type="synonym">Tylenchus schachtii</name>
    <dbReference type="NCBI Taxonomy" id="97005"/>
    <lineage>
        <taxon>Eukaryota</taxon>
        <taxon>Metazoa</taxon>
        <taxon>Ecdysozoa</taxon>
        <taxon>Nematoda</taxon>
        <taxon>Chromadorea</taxon>
        <taxon>Rhabditida</taxon>
        <taxon>Tylenchina</taxon>
        <taxon>Tylenchomorpha</taxon>
        <taxon>Tylenchoidea</taxon>
        <taxon>Heteroderidae</taxon>
        <taxon>Heteroderinae</taxon>
        <taxon>Heterodera</taxon>
    </lineage>
</organism>
<reference evidence="18 19" key="1">
    <citation type="submission" date="2024-10" db="EMBL/GenBank/DDBJ databases">
        <authorList>
            <person name="Kim D."/>
        </authorList>
    </citation>
    <scope>NUCLEOTIDE SEQUENCE [LARGE SCALE GENOMIC DNA]</scope>
    <source>
        <strain evidence="18">Taebaek</strain>
    </source>
</reference>
<feature type="domain" description="ACB" evidence="17">
    <location>
        <begin position="27"/>
        <end position="118"/>
    </location>
</feature>
<keyword evidence="11" id="KW-0539">Nucleus</keyword>
<dbReference type="InterPro" id="IPR000582">
    <property type="entry name" value="Acyl-CoA-binding_protein"/>
</dbReference>
<dbReference type="InterPro" id="IPR036047">
    <property type="entry name" value="F-box-like_dom_sf"/>
</dbReference>
<feature type="coiled-coil region" evidence="13">
    <location>
        <begin position="158"/>
        <end position="189"/>
    </location>
</feature>
<evidence type="ECO:0000313" key="18">
    <source>
        <dbReference type="EMBL" id="KAL3083103.1"/>
    </source>
</evidence>
<comment type="pathway">
    <text evidence="3">Protein modification; protein ubiquitination.</text>
</comment>
<dbReference type="SMART" id="SM00256">
    <property type="entry name" value="FBOX"/>
    <property type="match status" value="1"/>
</dbReference>
<evidence type="ECO:0000256" key="6">
    <source>
        <dbReference type="ARBA" id="ARBA00022737"/>
    </source>
</evidence>
<dbReference type="InterPro" id="IPR039448">
    <property type="entry name" value="Beta_helix"/>
</dbReference>
<evidence type="ECO:0000256" key="7">
    <source>
        <dbReference type="ARBA" id="ARBA00022771"/>
    </source>
</evidence>
<proteinExistence type="predicted"/>
<dbReference type="SMART" id="SM00722">
    <property type="entry name" value="CASH"/>
    <property type="match status" value="3"/>
</dbReference>
<feature type="region of interest" description="Disordered" evidence="14">
    <location>
        <begin position="1968"/>
        <end position="1999"/>
    </location>
</feature>
<keyword evidence="19" id="KW-1185">Reference proteome</keyword>
<comment type="caution">
    <text evidence="18">The sequence shown here is derived from an EMBL/GenBank/DDBJ whole genome shotgun (WGS) entry which is preliminary data.</text>
</comment>
<dbReference type="GO" id="GO:0005634">
    <property type="term" value="C:nucleus"/>
    <property type="evidence" value="ECO:0007669"/>
    <property type="project" value="UniProtKB-SubCell"/>
</dbReference>
<protein>
    <recommendedName>
        <fullName evidence="20">F-box only protein 11</fullName>
    </recommendedName>
</protein>
<comment type="subcellular location">
    <subcellularLocation>
        <location evidence="2">Cytoplasm</location>
        <location evidence="2">Myofibril</location>
    </subcellularLocation>
    <subcellularLocation>
        <location evidence="1">Nucleus</location>
    </subcellularLocation>
</comment>
<sequence>MDVIEYESPRQQTEISANLLSDFGVTAQQAYKIAVTFYKNEEKANPVSIDYLYKLRFMALSKQAKYGTYREEVADCGWFDIMGNEAKKTWKRISDLTSEQAMLEFVRLLDVVCPSFRAQLEIERKAKTNEPSQKAIIDNPTKDSNGQSKNDCHLNVLVDSASIRAQEVLEQFEQQKRQIQEALNKQTYHQFLAYAQQTHPGEATKQEQLIKQLQEQHYHQYISQVYAQAQAASQAAVANSMPSLSDSPPNIDPEKGFQLSAGVGHSKHSPTPNGRVRDVDELAEEVPGESDVSDEEDAEAPLPSVHAQMGLFCHTNPKVAPASMWTSKNVQEFKDNIKKEGIEGVLKIGHGETVTVRVPTHPEGNSLVWDFATDYYDLGFGVYFEWTIAETNQVTVQVEESEDELEDDEAAGGEGRTGGQTAGDDVEADVAKRQKDANKPRVDEIIPTFRRDCHEEGNSFSAIIMPSDQLKKNVQDEELSLRKAESEKQSRENNIRSLQDEMAQQDENIAKLNKEKKHQEEVNRKLMEDLQAEEEEVNHVNKLKQKLEQQLEDSVEREKSANCKQELEKAKRKTEGELKVAQENIDEVNKQKSDLESKLKAKEFELHSVSSRLEEQSLVGKLQRQIKELQARISELEEELEAERQSRQKADRSPGGATSAQIEVNKKREAELAKLRRDLEENNLNYETQLNALRKKHNDAVAELTDQLEQMQKIKVKVEKDKQQIQRELEDATQTADSELRPRQEAEKVIKNIELQLSELQSKTDEQSRLLNDFAALKSRLHNENADLEHQVEDLENQVNSLHRLKSQLVSQLEEAKRTADEESRERQTLAGQLKNVQHENDSLREQLDDEQEGKAECLRQISKLNAEIQQWKARFESEGLVKMEEIVEAKRNLQKKVQELTDANEAANTKIASLGRAAEADLIELREAVNDLSNQVNSLNGYKRKLEGELQAVHAELDETLTDEAEAAALKGGKKIIAKLEERIRALEQELDGEQRRHQETDKNYRRAERRVKIVKMRRHDERFSECAPSSGLRVCMSHTFPSVCASPSKRFNFKISMAAVVDEEDSAESIALAESQILQTSAHSVVLSTSGRQTQLSAEMADEQLNSAPFLEQSSSSHCQDIFQADQMDKRLAVRRRHSLQHQSEDASCRSSLAATADEASEPPSKFMKPDSPGEADQQSAALDFSARVLQALGVGGVADDCPISRIPDELLILIFSYLVEGDLAQCSSVSRCFHRISNDIGLWRQLYISVFEYTTPLYHSSSSSSPCKFELREPHRWRNCANAWKESFVHLRHAVHVRPGMNALYNQPGRRISHFDGIESALKFVEARPQMAKLILLHAGRHTPEPIIISSAVQIIGASSGSDLDVMRAVSIENQKDTAVSFVDGSLGSYLGYCSVVFNPDKVSPQPHINHYALQITDETDVVIDHVIVHSSSFVGAALCVKKQAANPRLRHCIVSDCENVGIFVSDNAHGRFEDCEIARNNLAGVWVKNQASPIFRRCHIHHGRDVGIFTFENGMGYFEKCNIHSNRISGIEVKLHANPTVVRCDIHNGQTGGIYVHEKGRGQFMENRIYSNEFAGIWITSQSEPTIRKNEIFNGQQGGVYIFGEGRGLIEQNNIYGNALAGIQIRTSSDPIVRLNKIHDGLHGGIYVHEKGKGLIEENEIYGNTLAGIWVTTGSSPILRKNRIHSGKQVGVYFYDNGHGLLEENDIFNHLYSGVQIRTGSNPKITRNKIWGGQNGGVLVYNSGNGVLEDNEIFDNAMAGVWIKTDSNPTLRRNKIYDGRDGGVCIFNRGRGLLEDNDIYRNAQAGVLISTESSPILRRNRIFEGRAAGIEITNGATATLEYNWLYMNRYGGLCLATDVRPSLRDNRIFDNHNAVERAIAKGYCLFKISSCTSFPMHDFYRCVTCNTTDRNAICISCIRICHRGHQVEFVRHDRFFCDCGAGTLEQQNCCLQTEIRDNDTIYDSAQPTESETGSNNPPVGPPAAAGGGGNLAPLN</sequence>
<evidence type="ECO:0000256" key="14">
    <source>
        <dbReference type="SAM" id="MobiDB-lite"/>
    </source>
</evidence>
<evidence type="ECO:0000259" key="15">
    <source>
        <dbReference type="PROSITE" id="PS50181"/>
    </source>
</evidence>
<dbReference type="Gene3D" id="2.60.120.680">
    <property type="entry name" value="GOLD domain"/>
    <property type="match status" value="1"/>
</dbReference>
<evidence type="ECO:0000256" key="10">
    <source>
        <dbReference type="ARBA" id="ARBA00023054"/>
    </source>
</evidence>
<dbReference type="InterPro" id="IPR006626">
    <property type="entry name" value="PbH1"/>
</dbReference>
<dbReference type="InterPro" id="IPR011050">
    <property type="entry name" value="Pectin_lyase_fold/virulence"/>
</dbReference>
<dbReference type="NCBIfam" id="TIGR03804">
    <property type="entry name" value="para_beta_helix"/>
    <property type="match status" value="3"/>
</dbReference>
<dbReference type="PROSITE" id="PS50181">
    <property type="entry name" value="FBOX"/>
    <property type="match status" value="1"/>
</dbReference>
<dbReference type="Pfam" id="PF13229">
    <property type="entry name" value="Beta_helix"/>
    <property type="match status" value="2"/>
</dbReference>
<dbReference type="PANTHER" id="PTHR22990:SF20">
    <property type="entry name" value="F-BOX ONLY PROTEIN 11"/>
    <property type="match status" value="1"/>
</dbReference>
<dbReference type="Gene3D" id="1.20.80.10">
    <property type="match status" value="1"/>
</dbReference>
<dbReference type="InterPro" id="IPR001810">
    <property type="entry name" value="F-box_dom"/>
</dbReference>
<name>A0ABD2J6F7_HETSC</name>
<dbReference type="InterPro" id="IPR009038">
    <property type="entry name" value="GOLD_dom"/>
</dbReference>
<keyword evidence="8" id="KW-0833">Ubl conjugation pathway</keyword>
<dbReference type="Gene3D" id="2.160.20.10">
    <property type="entry name" value="Single-stranded right-handed beta-helix, Pectin lyase-like"/>
    <property type="match status" value="3"/>
</dbReference>
<evidence type="ECO:0000259" key="16">
    <source>
        <dbReference type="PROSITE" id="PS51157"/>
    </source>
</evidence>
<feature type="compositionally biased region" description="Basic and acidic residues" evidence="14">
    <location>
        <begin position="816"/>
        <end position="828"/>
    </location>
</feature>
<keyword evidence="4" id="KW-0963">Cytoplasm</keyword>
<dbReference type="InterPro" id="IPR014352">
    <property type="entry name" value="FERM/acyl-CoA-bd_prot_sf"/>
</dbReference>
<feature type="compositionally biased region" description="Polar residues" evidence="14">
    <location>
        <begin position="1968"/>
        <end position="1978"/>
    </location>
</feature>
<dbReference type="Pfam" id="PF12937">
    <property type="entry name" value="F-box-like"/>
    <property type="match status" value="1"/>
</dbReference>
<dbReference type="Pfam" id="PF13897">
    <property type="entry name" value="GOLD_2"/>
    <property type="match status" value="1"/>
</dbReference>
<evidence type="ECO:0000256" key="12">
    <source>
        <dbReference type="PROSITE-ProRule" id="PRU00508"/>
    </source>
</evidence>
<feature type="compositionally biased region" description="Gly residues" evidence="14">
    <location>
        <begin position="1989"/>
        <end position="1999"/>
    </location>
</feature>
<evidence type="ECO:0000256" key="1">
    <source>
        <dbReference type="ARBA" id="ARBA00004123"/>
    </source>
</evidence>
<dbReference type="Pfam" id="PF00887">
    <property type="entry name" value="ACBP"/>
    <property type="match status" value="1"/>
</dbReference>
<feature type="domain" description="F-box" evidence="15">
    <location>
        <begin position="1203"/>
        <end position="1249"/>
    </location>
</feature>
<dbReference type="InterPro" id="IPR051550">
    <property type="entry name" value="SCF-Subunits/Alg-Epimerases"/>
</dbReference>
<keyword evidence="7" id="KW-0863">Zinc-finger</keyword>
<dbReference type="PROSITE" id="PS51228">
    <property type="entry name" value="ACB_2"/>
    <property type="match status" value="1"/>
</dbReference>
<feature type="compositionally biased region" description="Basic and acidic residues" evidence="14">
    <location>
        <begin position="429"/>
        <end position="443"/>
    </location>
</feature>
<evidence type="ECO:0000256" key="8">
    <source>
        <dbReference type="ARBA" id="ARBA00022786"/>
    </source>
</evidence>
<keyword evidence="6" id="KW-0677">Repeat</keyword>
<dbReference type="Gene3D" id="1.20.1280.50">
    <property type="match status" value="1"/>
</dbReference>
<feature type="region of interest" description="Disordered" evidence="14">
    <location>
        <begin position="816"/>
        <end position="841"/>
    </location>
</feature>
<dbReference type="CDD" id="cd19676">
    <property type="entry name" value="UBR-box_UBR6_FBXO11"/>
    <property type="match status" value="1"/>
</dbReference>
<dbReference type="InterPro" id="IPR006633">
    <property type="entry name" value="Carb-bd_sugar_hydrolysis-dom"/>
</dbReference>
<dbReference type="InterPro" id="IPR022441">
    <property type="entry name" value="Para_beta_helix_rpt-2"/>
</dbReference>
<evidence type="ECO:0000259" key="17">
    <source>
        <dbReference type="PROSITE" id="PS51228"/>
    </source>
</evidence>
<evidence type="ECO:0000256" key="13">
    <source>
        <dbReference type="SAM" id="Coils"/>
    </source>
</evidence>
<dbReference type="Proteomes" id="UP001620645">
    <property type="component" value="Unassembled WGS sequence"/>
</dbReference>
<dbReference type="PANTHER" id="PTHR22990">
    <property type="entry name" value="F-BOX ONLY PROTEIN"/>
    <property type="match status" value="1"/>
</dbReference>
<dbReference type="FunFam" id="2.160.20.10:FF:000005">
    <property type="entry name" value="F-box only protein 11"/>
    <property type="match status" value="1"/>
</dbReference>
<feature type="compositionally biased region" description="Acidic residues" evidence="14">
    <location>
        <begin position="399"/>
        <end position="411"/>
    </location>
</feature>
<dbReference type="PROSITE" id="PS51157">
    <property type="entry name" value="ZF_UBR"/>
    <property type="match status" value="1"/>
</dbReference>
<evidence type="ECO:0000313" key="19">
    <source>
        <dbReference type="Proteomes" id="UP001620645"/>
    </source>
</evidence>
<dbReference type="FunFam" id="2.160.20.10:FF:000006">
    <property type="entry name" value="F-box only protein 11"/>
    <property type="match status" value="1"/>
</dbReference>
<dbReference type="SUPFAM" id="SSF101576">
    <property type="entry name" value="Supernatant protein factor (SPF), C-terminal domain"/>
    <property type="match status" value="1"/>
</dbReference>
<dbReference type="Pfam" id="PF02207">
    <property type="entry name" value="zf-UBR"/>
    <property type="match status" value="1"/>
</dbReference>
<dbReference type="InterPro" id="IPR002928">
    <property type="entry name" value="Myosin_tail"/>
</dbReference>
<evidence type="ECO:0000256" key="4">
    <source>
        <dbReference type="ARBA" id="ARBA00022490"/>
    </source>
</evidence>
<accession>A0ABD2J6F7</accession>
<gene>
    <name evidence="18" type="ORF">niasHS_010905</name>
</gene>